<protein>
    <submittedName>
        <fullName evidence="10">Collagen-binding protein</fullName>
    </submittedName>
</protein>
<keyword evidence="3" id="KW-1134">Transmembrane beta strand</keyword>
<dbReference type="Gene3D" id="2.40.170.20">
    <property type="entry name" value="TonB-dependent receptor, beta-barrel domain"/>
    <property type="match status" value="1"/>
</dbReference>
<keyword evidence="2" id="KW-0813">Transport</keyword>
<organism evidence="10 11">
    <name type="scientific">Alistipes finegoldii</name>
    <dbReference type="NCBI Taxonomy" id="214856"/>
    <lineage>
        <taxon>Bacteria</taxon>
        <taxon>Pseudomonadati</taxon>
        <taxon>Bacteroidota</taxon>
        <taxon>Bacteroidia</taxon>
        <taxon>Bacteroidales</taxon>
        <taxon>Rikenellaceae</taxon>
        <taxon>Alistipes</taxon>
    </lineage>
</organism>
<dbReference type="RefSeq" id="WP_004328563.1">
    <property type="nucleotide sequence ID" value="NZ_AP025581.1"/>
</dbReference>
<dbReference type="GO" id="GO:0015344">
    <property type="term" value="F:siderophore uptake transmembrane transporter activity"/>
    <property type="evidence" value="ECO:0007669"/>
    <property type="project" value="TreeGrafter"/>
</dbReference>
<evidence type="ECO:0000259" key="9">
    <source>
        <dbReference type="Pfam" id="PF07715"/>
    </source>
</evidence>
<evidence type="ECO:0000256" key="8">
    <source>
        <dbReference type="SAM" id="SignalP"/>
    </source>
</evidence>
<reference evidence="10" key="1">
    <citation type="submission" date="2022-01" db="EMBL/GenBank/DDBJ databases">
        <title>Novel bile acid biosynthetic pathways are enriched in the microbiome of centenarians.</title>
        <authorList>
            <person name="Sato Y."/>
            <person name="Atarashi K."/>
            <person name="Plichta R.D."/>
            <person name="Arai Y."/>
            <person name="Sasajima S."/>
            <person name="Kearney M.S."/>
            <person name="Suda W."/>
            <person name="Takeshita K."/>
            <person name="Sasaki T."/>
            <person name="Okamoto S."/>
            <person name="Skelly N.A."/>
            <person name="Okamura Y."/>
            <person name="Vlamakis H."/>
            <person name="Li Y."/>
            <person name="Tanoue T."/>
            <person name="Takei H."/>
            <person name="Nittono H."/>
            <person name="Narushima S."/>
            <person name="Irie J."/>
            <person name="Itoh H."/>
            <person name="Moriya K."/>
            <person name="Sugiura Y."/>
            <person name="Suematsu M."/>
            <person name="Moritoki N."/>
            <person name="Shibata S."/>
            <person name="Littman R.D."/>
            <person name="Fischbach A.M."/>
            <person name="Uwamino Y."/>
            <person name="Inoue T."/>
            <person name="Honda A."/>
            <person name="Hattori M."/>
            <person name="Murai T."/>
            <person name="Xavier J.R."/>
            <person name="Hirose N."/>
            <person name="Honda K."/>
        </authorList>
    </citation>
    <scope>NUCLEOTIDE SEQUENCE</scope>
    <source>
        <strain evidence="10">CE91-St16</strain>
    </source>
</reference>
<dbReference type="GO" id="GO:0044718">
    <property type="term" value="P:siderophore transmembrane transport"/>
    <property type="evidence" value="ECO:0007669"/>
    <property type="project" value="TreeGrafter"/>
</dbReference>
<evidence type="ECO:0000256" key="3">
    <source>
        <dbReference type="ARBA" id="ARBA00022452"/>
    </source>
</evidence>
<dbReference type="SUPFAM" id="SSF49464">
    <property type="entry name" value="Carboxypeptidase regulatory domain-like"/>
    <property type="match status" value="1"/>
</dbReference>
<dbReference type="AlphaFoldDB" id="A0AA37KM45"/>
<dbReference type="PANTHER" id="PTHR30069">
    <property type="entry name" value="TONB-DEPENDENT OUTER MEMBRANE RECEPTOR"/>
    <property type="match status" value="1"/>
</dbReference>
<dbReference type="Gene3D" id="2.170.130.10">
    <property type="entry name" value="TonB-dependent receptor, plug domain"/>
    <property type="match status" value="1"/>
</dbReference>
<dbReference type="InterPro" id="IPR039426">
    <property type="entry name" value="TonB-dep_rcpt-like"/>
</dbReference>
<evidence type="ECO:0000313" key="10">
    <source>
        <dbReference type="EMBL" id="GKI17479.1"/>
    </source>
</evidence>
<evidence type="ECO:0000256" key="5">
    <source>
        <dbReference type="ARBA" id="ARBA00022729"/>
    </source>
</evidence>
<comment type="caution">
    <text evidence="10">The sequence shown here is derived from an EMBL/GenBank/DDBJ whole genome shotgun (WGS) entry which is preliminary data.</text>
</comment>
<evidence type="ECO:0000256" key="1">
    <source>
        <dbReference type="ARBA" id="ARBA00004571"/>
    </source>
</evidence>
<keyword evidence="7" id="KW-0998">Cell outer membrane</keyword>
<dbReference type="InterPro" id="IPR036942">
    <property type="entry name" value="Beta-barrel_TonB_sf"/>
</dbReference>
<dbReference type="Proteomes" id="UP001055105">
    <property type="component" value="Unassembled WGS sequence"/>
</dbReference>
<evidence type="ECO:0000313" key="11">
    <source>
        <dbReference type="Proteomes" id="UP001055105"/>
    </source>
</evidence>
<gene>
    <name evidence="10" type="ORF">CE91St16_03870</name>
</gene>
<keyword evidence="6" id="KW-0472">Membrane</keyword>
<dbReference type="Pfam" id="PF13715">
    <property type="entry name" value="CarbopepD_reg_2"/>
    <property type="match status" value="1"/>
</dbReference>
<dbReference type="Gene3D" id="2.60.40.1120">
    <property type="entry name" value="Carboxypeptidase-like, regulatory domain"/>
    <property type="match status" value="1"/>
</dbReference>
<comment type="subcellular location">
    <subcellularLocation>
        <location evidence="1">Cell outer membrane</location>
        <topology evidence="1">Multi-pass membrane protein</topology>
    </subcellularLocation>
</comment>
<accession>A0AA37KM45</accession>
<dbReference type="PANTHER" id="PTHR30069:SF29">
    <property type="entry name" value="HEMOGLOBIN AND HEMOGLOBIN-HAPTOGLOBIN-BINDING PROTEIN 1-RELATED"/>
    <property type="match status" value="1"/>
</dbReference>
<evidence type="ECO:0000256" key="7">
    <source>
        <dbReference type="ARBA" id="ARBA00023237"/>
    </source>
</evidence>
<name>A0AA37KM45_9BACT</name>
<sequence length="914" mass="104689">MKKLIFIAFFISGLCSALFAQTDKATVEGVVRDSDGKPLSFATMFIAELGTGVSTDLEGKFRFTGTKGTEYTLNVSYLNHVDKEVKVKAGSPEPLVIVLEEQSYELAEVVVMADYKKNQGSTAVINQQALEHIQPTSVADVLSLIPGGLFRESSATGFNRISLRQSGSDDNTSLGMAVVMDGIPQDNDGFRASIPGLSTDEYSDRLGMNRGIDLKTLSTDHIRKIEIVKGISSAKLGNLSSGVIQTTSKIGITPAQLRMKVDPLTKLIYLGKGFRISPKMGYLHTGIDYTSVYDDRRDPMSKYSRLTGQVTYNNSVDVGDKTLFLFFKLSEVYTLNQAKEDELTQDYNESFRNKYSRTGASFKAQMYDLGKIVDNVEFIASADYTYDLIDRNRLVQTGTPLPSPLATEEGESEGIYLPSTYYSPFQIENKPLSLLTQLNAESLFETRSFRHKVIYGLSWKRTKNYGEGVMVDMTRPPYPGNNEYVRPVPNRSIPALSVGAAYAEEQLKHSNRWFDFELNAGVRFTQMFNLDTKYTELRKLQVEPRINAALSFNIDLAGGKSLRNMFRFGFGQENKLPTLDYIYPDRVYKDMIVLNAYTKQDDPFNHLITYTKIYDVTNNSLRPNRNTKYEAGWDVEYEGYSLSLTFFKEHSDRGFESVAEYSPVRYTRYVDPIDGQPIVGRRPEKEDYVADPYATFVDMDIVRNSMKVEKKGLEYLLRFPKIIPLSTTVEINGAYYDTRYSSGAPLQYHPAFRDDDRPQPYVGIYRRQDITRQRIFNTNLWFNTNIPRYKMIFTTFFQFIWLNEEMRINGDEYPSAYFDTDGRMHTVDDRILQSIKDGHTVWRHYHIYKEDFSETLPVSLTVNFKVTKEFSRMIRASFFVNNILDINPLYKNRYNQNVRVWQKSFFGAEMTFSF</sequence>
<dbReference type="InterPro" id="IPR012910">
    <property type="entry name" value="Plug_dom"/>
</dbReference>
<evidence type="ECO:0000256" key="4">
    <source>
        <dbReference type="ARBA" id="ARBA00022692"/>
    </source>
</evidence>
<dbReference type="EMBL" id="BQOL01000001">
    <property type="protein sequence ID" value="GKI17479.1"/>
    <property type="molecule type" value="Genomic_DNA"/>
</dbReference>
<feature type="chain" id="PRO_5041439071" evidence="8">
    <location>
        <begin position="21"/>
        <end position="914"/>
    </location>
</feature>
<dbReference type="InterPro" id="IPR037066">
    <property type="entry name" value="Plug_dom_sf"/>
</dbReference>
<proteinExistence type="predicted"/>
<keyword evidence="10" id="KW-0176">Collagen</keyword>
<evidence type="ECO:0000256" key="2">
    <source>
        <dbReference type="ARBA" id="ARBA00022448"/>
    </source>
</evidence>
<evidence type="ECO:0000256" key="6">
    <source>
        <dbReference type="ARBA" id="ARBA00023136"/>
    </source>
</evidence>
<keyword evidence="5 8" id="KW-0732">Signal</keyword>
<dbReference type="Pfam" id="PF07715">
    <property type="entry name" value="Plug"/>
    <property type="match status" value="1"/>
</dbReference>
<dbReference type="InterPro" id="IPR008969">
    <property type="entry name" value="CarboxyPept-like_regulatory"/>
</dbReference>
<dbReference type="GeneID" id="73802925"/>
<keyword evidence="4" id="KW-0812">Transmembrane</keyword>
<dbReference type="SUPFAM" id="SSF56935">
    <property type="entry name" value="Porins"/>
    <property type="match status" value="1"/>
</dbReference>
<dbReference type="GO" id="GO:0009279">
    <property type="term" value="C:cell outer membrane"/>
    <property type="evidence" value="ECO:0007669"/>
    <property type="project" value="UniProtKB-SubCell"/>
</dbReference>
<feature type="domain" description="TonB-dependent receptor plug" evidence="9">
    <location>
        <begin position="117"/>
        <end position="242"/>
    </location>
</feature>
<feature type="signal peptide" evidence="8">
    <location>
        <begin position="1"/>
        <end position="20"/>
    </location>
</feature>